<dbReference type="SUPFAM" id="SSF51126">
    <property type="entry name" value="Pectin lyase-like"/>
    <property type="match status" value="1"/>
</dbReference>
<dbReference type="PANTHER" id="PTHR31321:SF57">
    <property type="entry name" value="PECTINESTERASE 53-RELATED"/>
    <property type="match status" value="1"/>
</dbReference>
<dbReference type="EC" id="3.1.1.11" evidence="5"/>
<keyword evidence="3 5" id="KW-0063">Aspartyl esterase</keyword>
<dbReference type="PROSITE" id="PS00503">
    <property type="entry name" value="PECTINESTERASE_2"/>
    <property type="match status" value="1"/>
</dbReference>
<name>A0A3A9JV96_9BACI</name>
<organism evidence="7 8">
    <name type="scientific">Salipaludibacillus neizhouensis</name>
    <dbReference type="NCBI Taxonomy" id="885475"/>
    <lineage>
        <taxon>Bacteria</taxon>
        <taxon>Bacillati</taxon>
        <taxon>Bacillota</taxon>
        <taxon>Bacilli</taxon>
        <taxon>Bacillales</taxon>
        <taxon>Bacillaceae</taxon>
    </lineage>
</organism>
<dbReference type="RefSeq" id="WP_110937118.1">
    <property type="nucleotide sequence ID" value="NZ_KZ614146.1"/>
</dbReference>
<sequence length="332" mass="36889">MKCYSIEEATVVVDQIFTGFNGEIVEGKPTFEFIQNAVDSVEPTANQPCIIYIKKGIYHEKVEINKPGITLIGENRDETILIYNVASGSKKADGSTYGTFGSASITVHEEDFTAFNVTFENAFDYFLETNKEEDDSTKIRNVQAVAFSTASNSTRTRLTNCRFRSFQDTLLTNVGTHYFDECVIEGAVDFIFGGGQAVFDNCKIISLDRKSETNNGYITAASTLITQPYGFLFENCMLVKETEEMADHSVYLGRPWHPGGNPEAQGSVLFKNCDMGSHIKQDGWTQMAGFSPMDARLYEYGSKGPGALSSDSRRILSENEVADYSKERVLKC</sequence>
<comment type="pathway">
    <text evidence="5">Glycan metabolism; pectin degradation; 2-dehydro-3-deoxy-D-gluconate from pectin: step 1/5.</text>
</comment>
<evidence type="ECO:0000256" key="3">
    <source>
        <dbReference type="ARBA" id="ARBA00023085"/>
    </source>
</evidence>
<dbReference type="InterPro" id="IPR000070">
    <property type="entry name" value="Pectinesterase_cat"/>
</dbReference>
<dbReference type="GO" id="GO:0009279">
    <property type="term" value="C:cell outer membrane"/>
    <property type="evidence" value="ECO:0007669"/>
    <property type="project" value="TreeGrafter"/>
</dbReference>
<protein>
    <recommendedName>
        <fullName evidence="5">Pectinesterase</fullName>
        <ecNumber evidence="5">3.1.1.11</ecNumber>
    </recommendedName>
</protein>
<dbReference type="InterPro" id="IPR012334">
    <property type="entry name" value="Pectin_lyas_fold"/>
</dbReference>
<feature type="active site" evidence="4">
    <location>
        <position position="189"/>
    </location>
</feature>
<dbReference type="PANTHER" id="PTHR31321">
    <property type="entry name" value="ACYL-COA THIOESTER HYDROLASE YBHC-RELATED"/>
    <property type="match status" value="1"/>
</dbReference>
<comment type="caution">
    <text evidence="7">The sequence shown here is derived from an EMBL/GenBank/DDBJ whole genome shotgun (WGS) entry which is preliminary data.</text>
</comment>
<accession>A0A3A9JV96</accession>
<dbReference type="OrthoDB" id="9804686at2"/>
<dbReference type="AlphaFoldDB" id="A0A3A9JV96"/>
<comment type="similarity">
    <text evidence="1">Belongs to the pectinesterase family.</text>
</comment>
<reference evidence="7 8" key="1">
    <citation type="submission" date="2017-10" db="EMBL/GenBank/DDBJ databases">
        <title>Bacillus sp. nov., a halophilic bacterium isolated from a Keqin Lake.</title>
        <authorList>
            <person name="Wang H."/>
        </authorList>
    </citation>
    <scope>NUCLEOTIDE SEQUENCE [LARGE SCALE GENOMIC DNA]</scope>
    <source>
        <strain evidence="7 8">KCTC 13187</strain>
    </source>
</reference>
<evidence type="ECO:0000313" key="7">
    <source>
        <dbReference type="EMBL" id="RKL64844.1"/>
    </source>
</evidence>
<dbReference type="GO" id="GO:0042545">
    <property type="term" value="P:cell wall modification"/>
    <property type="evidence" value="ECO:0007669"/>
    <property type="project" value="UniProtKB-UniRule"/>
</dbReference>
<gene>
    <name evidence="7" type="ORF">CR203_24100</name>
</gene>
<evidence type="ECO:0000256" key="5">
    <source>
        <dbReference type="RuleBase" id="RU000589"/>
    </source>
</evidence>
<keyword evidence="8" id="KW-1185">Reference proteome</keyword>
<evidence type="ECO:0000313" key="8">
    <source>
        <dbReference type="Proteomes" id="UP000281498"/>
    </source>
</evidence>
<proteinExistence type="inferred from homology"/>
<evidence type="ECO:0000259" key="6">
    <source>
        <dbReference type="Pfam" id="PF01095"/>
    </source>
</evidence>
<keyword evidence="2 5" id="KW-0378">Hydrolase</keyword>
<dbReference type="Proteomes" id="UP000281498">
    <property type="component" value="Unassembled WGS sequence"/>
</dbReference>
<dbReference type="GO" id="GO:0030599">
    <property type="term" value="F:pectinesterase activity"/>
    <property type="evidence" value="ECO:0007669"/>
    <property type="project" value="UniProtKB-UniRule"/>
</dbReference>
<evidence type="ECO:0000256" key="2">
    <source>
        <dbReference type="ARBA" id="ARBA00022801"/>
    </source>
</evidence>
<dbReference type="InterPro" id="IPR011050">
    <property type="entry name" value="Pectin_lyase_fold/virulence"/>
</dbReference>
<comment type="catalytic activity">
    <reaction evidence="5">
        <text>[(1-&gt;4)-alpha-D-galacturonosyl methyl ester](n) + n H2O = [(1-&gt;4)-alpha-D-galacturonosyl](n) + n methanol + n H(+)</text>
        <dbReference type="Rhea" id="RHEA:22380"/>
        <dbReference type="Rhea" id="RHEA-COMP:14570"/>
        <dbReference type="Rhea" id="RHEA-COMP:14573"/>
        <dbReference type="ChEBI" id="CHEBI:15377"/>
        <dbReference type="ChEBI" id="CHEBI:15378"/>
        <dbReference type="ChEBI" id="CHEBI:17790"/>
        <dbReference type="ChEBI" id="CHEBI:140522"/>
        <dbReference type="ChEBI" id="CHEBI:140523"/>
        <dbReference type="EC" id="3.1.1.11"/>
    </reaction>
</comment>
<dbReference type="Pfam" id="PF01095">
    <property type="entry name" value="Pectinesterase"/>
    <property type="match status" value="1"/>
</dbReference>
<evidence type="ECO:0000256" key="4">
    <source>
        <dbReference type="PROSITE-ProRule" id="PRU10040"/>
    </source>
</evidence>
<feature type="domain" description="Pectinesterase catalytic" evidence="6">
    <location>
        <begin position="26"/>
        <end position="310"/>
    </location>
</feature>
<dbReference type="UniPathway" id="UPA00545">
    <property type="reaction ID" value="UER00823"/>
</dbReference>
<evidence type="ECO:0000256" key="1">
    <source>
        <dbReference type="ARBA" id="ARBA00008891"/>
    </source>
</evidence>
<dbReference type="EMBL" id="PDOE01000033">
    <property type="protein sequence ID" value="RKL64844.1"/>
    <property type="molecule type" value="Genomic_DNA"/>
</dbReference>
<dbReference type="InterPro" id="IPR033131">
    <property type="entry name" value="Pectinesterase_Asp_AS"/>
</dbReference>
<dbReference type="GO" id="GO:0045490">
    <property type="term" value="P:pectin catabolic process"/>
    <property type="evidence" value="ECO:0007669"/>
    <property type="project" value="UniProtKB-UniRule"/>
</dbReference>
<dbReference type="Gene3D" id="2.160.20.10">
    <property type="entry name" value="Single-stranded right-handed beta-helix, Pectin lyase-like"/>
    <property type="match status" value="1"/>
</dbReference>